<organism evidence="1 2">
    <name type="scientific">Ambrosiozyma monospora</name>
    <name type="common">Yeast</name>
    <name type="synonym">Endomycopsis monosporus</name>
    <dbReference type="NCBI Taxonomy" id="43982"/>
    <lineage>
        <taxon>Eukaryota</taxon>
        <taxon>Fungi</taxon>
        <taxon>Dikarya</taxon>
        <taxon>Ascomycota</taxon>
        <taxon>Saccharomycotina</taxon>
        <taxon>Pichiomycetes</taxon>
        <taxon>Pichiales</taxon>
        <taxon>Pichiaceae</taxon>
        <taxon>Ambrosiozyma</taxon>
    </lineage>
</organism>
<sequence length="282" mass="31993">MASPIPLGFKNLPITNFFGAFIVFFPLLISLLDLKKYFIFAYDPFISEYGQYFRYFIIQFSFVNESQVVLAAFILILSLKNLERVYGSLKYLKLVIFMLFYNFIGIVLVSLLLRIIGINMFIPAGPIGLIVGLFYLYCNTTPVTFRVNLILGGHKFELSNDFINSIAVFQLALSDGPISSLILSGIGLSVGMLTYNNLLPFSKLQWKWFDSIYHRFATSKTARSRQAQSTTDSGSDGQPDGLRDAPQNEQDIPLLDDDENVREREDTPVRPLGSQLLDTFRR</sequence>
<gene>
    <name evidence="1" type="ORF">Amon02_000418000</name>
</gene>
<evidence type="ECO:0000313" key="2">
    <source>
        <dbReference type="Proteomes" id="UP001165064"/>
    </source>
</evidence>
<reference evidence="1" key="1">
    <citation type="submission" date="2023-04" db="EMBL/GenBank/DDBJ databases">
        <title>Ambrosiozyma monospora NBRC 10751.</title>
        <authorList>
            <person name="Ichikawa N."/>
            <person name="Sato H."/>
            <person name="Tonouchi N."/>
        </authorList>
    </citation>
    <scope>NUCLEOTIDE SEQUENCE</scope>
    <source>
        <strain evidence="1">NBRC 10751</strain>
    </source>
</reference>
<dbReference type="EMBL" id="BSXS01002807">
    <property type="protein sequence ID" value="GME79889.1"/>
    <property type="molecule type" value="Genomic_DNA"/>
</dbReference>
<comment type="caution">
    <text evidence="1">The sequence shown here is derived from an EMBL/GenBank/DDBJ whole genome shotgun (WGS) entry which is preliminary data.</text>
</comment>
<proteinExistence type="predicted"/>
<evidence type="ECO:0000313" key="1">
    <source>
        <dbReference type="EMBL" id="GME79889.1"/>
    </source>
</evidence>
<accession>A0ACB5T347</accession>
<name>A0ACB5T347_AMBMO</name>
<keyword evidence="2" id="KW-1185">Reference proteome</keyword>
<dbReference type="Proteomes" id="UP001165064">
    <property type="component" value="Unassembled WGS sequence"/>
</dbReference>
<protein>
    <submittedName>
        <fullName evidence="1">Unnamed protein product</fullName>
    </submittedName>
</protein>